<dbReference type="Gene3D" id="2.60.40.10">
    <property type="entry name" value="Immunoglobulins"/>
    <property type="match status" value="2"/>
</dbReference>
<dbReference type="EMBL" id="SAYW01000008">
    <property type="protein sequence ID" value="RWU03927.1"/>
    <property type="molecule type" value="Genomic_DNA"/>
</dbReference>
<dbReference type="InterPro" id="IPR036691">
    <property type="entry name" value="Endo/exonu/phosph_ase_sf"/>
</dbReference>
<proteinExistence type="predicted"/>
<protein>
    <submittedName>
        <fullName evidence="4">T9SS type A sorting domain-containing protein</fullName>
    </submittedName>
</protein>
<dbReference type="Pfam" id="PF18962">
    <property type="entry name" value="Por_Secre_tail"/>
    <property type="match status" value="1"/>
</dbReference>
<dbReference type="Gene3D" id="3.60.10.10">
    <property type="entry name" value="Endonuclease/exonuclease/phosphatase"/>
    <property type="match status" value="1"/>
</dbReference>
<evidence type="ECO:0000313" key="5">
    <source>
        <dbReference type="Proteomes" id="UP000284120"/>
    </source>
</evidence>
<evidence type="ECO:0000259" key="2">
    <source>
        <dbReference type="Pfam" id="PF03372"/>
    </source>
</evidence>
<keyword evidence="5" id="KW-1185">Reference proteome</keyword>
<dbReference type="Proteomes" id="UP000284120">
    <property type="component" value="Unassembled WGS sequence"/>
</dbReference>
<dbReference type="GO" id="GO:0003824">
    <property type="term" value="F:catalytic activity"/>
    <property type="evidence" value="ECO:0007669"/>
    <property type="project" value="InterPro"/>
</dbReference>
<dbReference type="OrthoDB" id="355609at2"/>
<name>A0A3S3PS43_9SPHI</name>
<reference evidence="4 5" key="1">
    <citation type="submission" date="2018-06" db="EMBL/GenBank/DDBJ databases">
        <title>Pedobacter endophyticus sp. nov., an endophytic bacterium isolated from a leaf of Triticum aestivum.</title>
        <authorList>
            <person name="Zhang L."/>
        </authorList>
    </citation>
    <scope>NUCLEOTIDE SEQUENCE [LARGE SCALE GENOMIC DNA]</scope>
    <source>
        <strain evidence="4 5">CM134L-2</strain>
    </source>
</reference>
<organism evidence="4 5">
    <name type="scientific">Pedobacter chitinilyticus</name>
    <dbReference type="NCBI Taxonomy" id="2233776"/>
    <lineage>
        <taxon>Bacteria</taxon>
        <taxon>Pseudomonadati</taxon>
        <taxon>Bacteroidota</taxon>
        <taxon>Sphingobacteriia</taxon>
        <taxon>Sphingobacteriales</taxon>
        <taxon>Sphingobacteriaceae</taxon>
        <taxon>Pedobacter</taxon>
    </lineage>
</organism>
<accession>A0A3S3PS43</accession>
<comment type="caution">
    <text evidence="4">The sequence shown here is derived from an EMBL/GenBank/DDBJ whole genome shotgun (WGS) entry which is preliminary data.</text>
</comment>
<dbReference type="InterPro" id="IPR026444">
    <property type="entry name" value="Secre_tail"/>
</dbReference>
<evidence type="ECO:0000313" key="4">
    <source>
        <dbReference type="EMBL" id="RWU03927.1"/>
    </source>
</evidence>
<sequence length="1061" mass="113993">MKRLLPKIIFVVMLVFPVFVFAQKTYILQETFAGLTSGDNTTTGGSGSAWAGNANFTTVDRAYQAGGMVKLGTSSLVGSITSKPLNLGANGGSFKIDLKVKGWTTVEGAIKVTVSGIATPQTVSYTAVMGSSSTETKTLFFTGGTNNATIKIETTAKRAYIDEVEVYYEAASNAPTITANALSFGNQNINTTSNESTLTLNYAYLNGSDVTLTTAAPYTISETSGGTFTNSFVLSGASLTGTSKNVFVKFHPTSIGASNGTISITGGGLASATSVALSGTGVDPSVLSFDFENCTPSGSTNLPSGFSHENITGAQTWACTSFGRDASDPTGKASSGNAVQINGGSSTSSTENEDWLISKDFNLSTMTYPMLSFWSRTAFAGNNLQLKVSTNYTGTGPVNAATWTNIDGKFPVIQSDTWTKSDNIDLSNYKGTKVYIAFVYTSSNATPSNGARWTLDDLSIRNSSTPAPVELSLPVSSLSFGYQAAGSTSSERSFNFSASGLTNDVTLTAPANFSISKTSGGSFNSSATYTVAEANNASSTVFVKFAPTMANTNYSQQLSIATTGTTNQTLNLSGNTFDTNNTLEVVNWNIEWFGATSNGPSDKTQQAANVKTIFGNLNADIYGLSEVVDTALFRNSTLPAGYNVIFSDFGSYADDKNHSGYPQAQKLAFMYRTDIIKPVNWFGVLRDTYYPSNLSNNGTNSPYKNWSSGRFPFLMEAKVLVNGAEETVYFIEIHAKANTGDVTAQNDSYDRRKGGALQLKQYIDTYLAGKKVIILGDFNDVLNPDKTIAPKPTGTGTSYSDFTTDQANYFPVTLPLSLAGKRSTAGFATVIDNVIINKNLNDNYLSNSAEVLDQVTSLVSSYSNTTTDHYPIQTRYFFNTTLSVNWGYFTPSLNGNVVTLKWETKSETDNSHFVVERSLDGKTFSKVAEQPSKGAQGAVYQSIDQNPIQGLNYYRVKQVDRDGKYSYSEVKSVRFLGNNQAIFFVYPNPVKNNITLNYSSSSNQLQLLVSGIDGQVKLRTTGSTSDFNNQLNQKVKELARGVYIVQITDNGATYQSKFVKE</sequence>
<feature type="domain" description="Secretion system C-terminal sorting" evidence="3">
    <location>
        <begin position="985"/>
        <end position="1059"/>
    </location>
</feature>
<dbReference type="RefSeq" id="WP_113649165.1">
    <property type="nucleotide sequence ID" value="NZ_QMHN01000008.1"/>
</dbReference>
<dbReference type="AlphaFoldDB" id="A0A3S3PS43"/>
<dbReference type="InterPro" id="IPR005135">
    <property type="entry name" value="Endo/exonuclease/phosphatase"/>
</dbReference>
<gene>
    <name evidence="4" type="ORF">DPV69_19775</name>
</gene>
<evidence type="ECO:0000256" key="1">
    <source>
        <dbReference type="SAM" id="MobiDB-lite"/>
    </source>
</evidence>
<feature type="compositionally biased region" description="Polar residues" evidence="1">
    <location>
        <begin position="332"/>
        <end position="350"/>
    </location>
</feature>
<feature type="region of interest" description="Disordered" evidence="1">
    <location>
        <begin position="328"/>
        <end position="351"/>
    </location>
</feature>
<dbReference type="NCBIfam" id="TIGR04183">
    <property type="entry name" value="Por_Secre_tail"/>
    <property type="match status" value="1"/>
</dbReference>
<dbReference type="Pfam" id="PF03372">
    <property type="entry name" value="Exo_endo_phos"/>
    <property type="match status" value="1"/>
</dbReference>
<feature type="domain" description="Endonuclease/exonuclease/phosphatase" evidence="2">
    <location>
        <begin position="587"/>
        <end position="838"/>
    </location>
</feature>
<dbReference type="InterPro" id="IPR013783">
    <property type="entry name" value="Ig-like_fold"/>
</dbReference>
<evidence type="ECO:0000259" key="3">
    <source>
        <dbReference type="Pfam" id="PF18962"/>
    </source>
</evidence>
<dbReference type="SUPFAM" id="SSF56219">
    <property type="entry name" value="DNase I-like"/>
    <property type="match status" value="1"/>
</dbReference>